<dbReference type="AlphaFoldDB" id="A0A0C9VN84"/>
<feature type="compositionally biased region" description="Low complexity" evidence="1">
    <location>
        <begin position="282"/>
        <end position="291"/>
    </location>
</feature>
<dbReference type="InterPro" id="IPR038967">
    <property type="entry name" value="Dsc4-like"/>
</dbReference>
<name>A0A0C9VN84_SPHS4</name>
<dbReference type="PANTHER" id="PTHR39405:SF1">
    <property type="entry name" value="DSC E3 UBIQUITIN LIGASE COMPLEX SUBUNIT 4"/>
    <property type="match status" value="1"/>
</dbReference>
<dbReference type="PANTHER" id="PTHR39405">
    <property type="entry name" value="DSC E3 UBIQUITIN LIGASE COMPLEX SUBUNIT 4"/>
    <property type="match status" value="1"/>
</dbReference>
<feature type="compositionally biased region" description="Low complexity" evidence="1">
    <location>
        <begin position="179"/>
        <end position="191"/>
    </location>
</feature>
<accession>A0A0C9VN84</accession>
<evidence type="ECO:0000256" key="1">
    <source>
        <dbReference type="SAM" id="MobiDB-lite"/>
    </source>
</evidence>
<dbReference type="Pfam" id="PF08508">
    <property type="entry name" value="DUF1746"/>
    <property type="match status" value="1"/>
</dbReference>
<proteinExistence type="predicted"/>
<dbReference type="OrthoDB" id="5428737at2759"/>
<sequence>MRQHAQRKHIIRSLDRICYQLFATSFFLSPSLLQLVARSVSQFQFSRPRDLDAEKSLKFWLFIVMCANMGSLLNHTLSYRVATPNGEGWGKTMLLDFVGMGTPPTQIELLALDVLIIFLQVILVCISYETSLAMSLPPEALDPLAPDDDDSIPVLDEDEDSESTPLTKPPPPSQRPVRTSTNTQSRSTTSTPVLHLRLRPTIRRILDPAPPISSSNASQLPLPNTTPTFVFPSSSFPIQIAFRTRTRGQVRRDPVAEQSGNDQDPGTGRDGEGDSGIGGRGRTIPGGLDVG</sequence>
<dbReference type="GO" id="GO:0032933">
    <property type="term" value="P:SREBP signaling pathway"/>
    <property type="evidence" value="ECO:0007669"/>
    <property type="project" value="InterPro"/>
</dbReference>
<dbReference type="GO" id="GO:0044695">
    <property type="term" value="C:Dsc E3 ubiquitin ligase complex"/>
    <property type="evidence" value="ECO:0007669"/>
    <property type="project" value="InterPro"/>
</dbReference>
<evidence type="ECO:0000313" key="5">
    <source>
        <dbReference type="Proteomes" id="UP000054279"/>
    </source>
</evidence>
<feature type="transmembrane region" description="Helical" evidence="2">
    <location>
        <begin position="109"/>
        <end position="129"/>
    </location>
</feature>
<evidence type="ECO:0000256" key="2">
    <source>
        <dbReference type="SAM" id="Phobius"/>
    </source>
</evidence>
<feature type="compositionally biased region" description="Acidic residues" evidence="1">
    <location>
        <begin position="145"/>
        <end position="162"/>
    </location>
</feature>
<evidence type="ECO:0000313" key="4">
    <source>
        <dbReference type="EMBL" id="KIJ39455.1"/>
    </source>
</evidence>
<protein>
    <submittedName>
        <fullName evidence="4">Unplaced genomic scaffold SPHSTscaffold_77, whole genome shotgun sequence</fullName>
    </submittedName>
</protein>
<dbReference type="InterPro" id="IPR013715">
    <property type="entry name" value="DUF1746"/>
</dbReference>
<keyword evidence="2" id="KW-0812">Transmembrane</keyword>
<feature type="region of interest" description="Disordered" evidence="1">
    <location>
        <begin position="244"/>
        <end position="291"/>
    </location>
</feature>
<gene>
    <name evidence="4" type="ORF">M422DRAFT_781033</name>
</gene>
<dbReference type="GO" id="GO:0005783">
    <property type="term" value="C:endoplasmic reticulum"/>
    <property type="evidence" value="ECO:0007669"/>
    <property type="project" value="TreeGrafter"/>
</dbReference>
<dbReference type="Proteomes" id="UP000054279">
    <property type="component" value="Unassembled WGS sequence"/>
</dbReference>
<keyword evidence="2" id="KW-0472">Membrane</keyword>
<feature type="transmembrane region" description="Helical" evidence="2">
    <location>
        <begin position="57"/>
        <end position="77"/>
    </location>
</feature>
<dbReference type="HOGENOM" id="CLU_094671_0_0_1"/>
<feature type="region of interest" description="Disordered" evidence="1">
    <location>
        <begin position="141"/>
        <end position="199"/>
    </location>
</feature>
<dbReference type="EMBL" id="KN837152">
    <property type="protein sequence ID" value="KIJ39455.1"/>
    <property type="molecule type" value="Genomic_DNA"/>
</dbReference>
<evidence type="ECO:0000259" key="3">
    <source>
        <dbReference type="Pfam" id="PF08508"/>
    </source>
</evidence>
<feature type="domain" description="DUF1746" evidence="3">
    <location>
        <begin position="13"/>
        <end position="122"/>
    </location>
</feature>
<organism evidence="4 5">
    <name type="scientific">Sphaerobolus stellatus (strain SS14)</name>
    <dbReference type="NCBI Taxonomy" id="990650"/>
    <lineage>
        <taxon>Eukaryota</taxon>
        <taxon>Fungi</taxon>
        <taxon>Dikarya</taxon>
        <taxon>Basidiomycota</taxon>
        <taxon>Agaricomycotina</taxon>
        <taxon>Agaricomycetes</taxon>
        <taxon>Phallomycetidae</taxon>
        <taxon>Geastrales</taxon>
        <taxon>Sphaerobolaceae</taxon>
        <taxon>Sphaerobolus</taxon>
    </lineage>
</organism>
<reference evidence="4 5" key="1">
    <citation type="submission" date="2014-06" db="EMBL/GenBank/DDBJ databases">
        <title>Evolutionary Origins and Diversification of the Mycorrhizal Mutualists.</title>
        <authorList>
            <consortium name="DOE Joint Genome Institute"/>
            <consortium name="Mycorrhizal Genomics Consortium"/>
            <person name="Kohler A."/>
            <person name="Kuo A."/>
            <person name="Nagy L.G."/>
            <person name="Floudas D."/>
            <person name="Copeland A."/>
            <person name="Barry K.W."/>
            <person name="Cichocki N."/>
            <person name="Veneault-Fourrey C."/>
            <person name="LaButti K."/>
            <person name="Lindquist E.A."/>
            <person name="Lipzen A."/>
            <person name="Lundell T."/>
            <person name="Morin E."/>
            <person name="Murat C."/>
            <person name="Riley R."/>
            <person name="Ohm R."/>
            <person name="Sun H."/>
            <person name="Tunlid A."/>
            <person name="Henrissat B."/>
            <person name="Grigoriev I.V."/>
            <person name="Hibbett D.S."/>
            <person name="Martin F."/>
        </authorList>
    </citation>
    <scope>NUCLEOTIDE SEQUENCE [LARGE SCALE GENOMIC DNA]</scope>
    <source>
        <strain evidence="4 5">SS14</strain>
    </source>
</reference>
<keyword evidence="2" id="KW-1133">Transmembrane helix</keyword>
<keyword evidence="5" id="KW-1185">Reference proteome</keyword>